<evidence type="ECO:0000313" key="3">
    <source>
        <dbReference type="Proteomes" id="UP000292935"/>
    </source>
</evidence>
<evidence type="ECO:0000313" key="2">
    <source>
        <dbReference type="EMBL" id="RXZ46357.1"/>
    </source>
</evidence>
<dbReference type="RefSeq" id="WP_115962644.1">
    <property type="nucleotide sequence ID" value="NZ_SDPO01000004.1"/>
</dbReference>
<comment type="caution">
    <text evidence="2">The sequence shown here is derived from an EMBL/GenBank/DDBJ whole genome shotgun (WGS) entry which is preliminary data.</text>
</comment>
<dbReference type="EMBL" id="SDPO01000004">
    <property type="protein sequence ID" value="RXZ46357.1"/>
    <property type="molecule type" value="Genomic_DNA"/>
</dbReference>
<dbReference type="Pfam" id="PF11248">
    <property type="entry name" value="DUF3046"/>
    <property type="match status" value="1"/>
</dbReference>
<name>A0A4Q2JJR3_9MICO</name>
<feature type="region of interest" description="Disordered" evidence="1">
    <location>
        <begin position="61"/>
        <end position="81"/>
    </location>
</feature>
<dbReference type="Proteomes" id="UP000292935">
    <property type="component" value="Unassembled WGS sequence"/>
</dbReference>
<evidence type="ECO:0000256" key="1">
    <source>
        <dbReference type="SAM" id="MobiDB-lite"/>
    </source>
</evidence>
<organism evidence="2 3">
    <name type="scientific">Agromyces fucosus</name>
    <dbReference type="NCBI Taxonomy" id="41985"/>
    <lineage>
        <taxon>Bacteria</taxon>
        <taxon>Bacillati</taxon>
        <taxon>Actinomycetota</taxon>
        <taxon>Actinomycetes</taxon>
        <taxon>Micrococcales</taxon>
        <taxon>Microbacteriaceae</taxon>
        <taxon>Agromyces</taxon>
    </lineage>
</organism>
<dbReference type="OrthoDB" id="3215033at2"/>
<dbReference type="AlphaFoldDB" id="A0A4Q2JJR3"/>
<keyword evidence="3" id="KW-1185">Reference proteome</keyword>
<gene>
    <name evidence="2" type="ORF">ESP57_15700</name>
</gene>
<reference evidence="2 3" key="1">
    <citation type="submission" date="2019-01" db="EMBL/GenBank/DDBJ databases">
        <authorList>
            <person name="Li J."/>
        </authorList>
    </citation>
    <scope>NUCLEOTIDE SEQUENCE [LARGE SCALE GENOMIC DNA]</scope>
    <source>
        <strain evidence="2 3">CCUG 35506</strain>
    </source>
</reference>
<protein>
    <submittedName>
        <fullName evidence="2">DUF3046 domain-containing protein</fullName>
    </submittedName>
</protein>
<sequence length="81" mass="8550">MKQSEFQAAVAEEFGVGYGGAIVGDLVLTALGGRTAREALAAGVRPREVWLALCEATDVPEERRHGAGRPVPGESRAPRHP</sequence>
<proteinExistence type="predicted"/>
<accession>A0A4Q2JJR3</accession>
<dbReference type="InterPro" id="IPR021408">
    <property type="entry name" value="DUF3046"/>
</dbReference>